<sequence>MTELNNNLGKLTKQQRLTKRQTTNNDNNINILERISEKEESFYEKNNQNIFWIEHSRRLVDNKQLDGNLETSIIIPIYEQFVKRKFIIDKMGEKKSVVIEKELLPNLQEFYSEINNNQNDNYMKEIKNHFINERKYYGIKITNYKDEENNEKQIIKVETVSRPKSFKSPFPTLSYLLTPTITPTTTSPKNKILN</sequence>
<dbReference type="Proteomes" id="UP000095281">
    <property type="component" value="Unplaced"/>
</dbReference>
<evidence type="ECO:0000313" key="2">
    <source>
        <dbReference type="WBParaSite" id="MhA1_Contig884.frz3.gene8"/>
    </source>
</evidence>
<keyword evidence="1" id="KW-1185">Reference proteome</keyword>
<name>A0A1I8C0N8_MELHA</name>
<dbReference type="AlphaFoldDB" id="A0A1I8C0N8"/>
<accession>A0A1I8C0N8</accession>
<protein>
    <submittedName>
        <fullName evidence="2">Uncharacterized protein</fullName>
    </submittedName>
</protein>
<dbReference type="WBParaSite" id="MhA1_Contig884.frz3.gene8">
    <property type="protein sequence ID" value="MhA1_Contig884.frz3.gene8"/>
    <property type="gene ID" value="MhA1_Contig884.frz3.gene8"/>
</dbReference>
<reference evidence="2" key="1">
    <citation type="submission" date="2016-11" db="UniProtKB">
        <authorList>
            <consortium name="WormBaseParasite"/>
        </authorList>
    </citation>
    <scope>IDENTIFICATION</scope>
</reference>
<evidence type="ECO:0000313" key="1">
    <source>
        <dbReference type="Proteomes" id="UP000095281"/>
    </source>
</evidence>
<proteinExistence type="predicted"/>
<organism evidence="1 2">
    <name type="scientific">Meloidogyne hapla</name>
    <name type="common">Root-knot nematode worm</name>
    <dbReference type="NCBI Taxonomy" id="6305"/>
    <lineage>
        <taxon>Eukaryota</taxon>
        <taxon>Metazoa</taxon>
        <taxon>Ecdysozoa</taxon>
        <taxon>Nematoda</taxon>
        <taxon>Chromadorea</taxon>
        <taxon>Rhabditida</taxon>
        <taxon>Tylenchina</taxon>
        <taxon>Tylenchomorpha</taxon>
        <taxon>Tylenchoidea</taxon>
        <taxon>Meloidogynidae</taxon>
        <taxon>Meloidogyninae</taxon>
        <taxon>Meloidogyne</taxon>
    </lineage>
</organism>